<organism evidence="2 3">
    <name type="scientific">Orbilia oligospora</name>
    <name type="common">Nematode-trapping fungus</name>
    <name type="synonym">Arthrobotrys oligospora</name>
    <dbReference type="NCBI Taxonomy" id="2813651"/>
    <lineage>
        <taxon>Eukaryota</taxon>
        <taxon>Fungi</taxon>
        <taxon>Dikarya</taxon>
        <taxon>Ascomycota</taxon>
        <taxon>Pezizomycotina</taxon>
        <taxon>Orbiliomycetes</taxon>
        <taxon>Orbiliales</taxon>
        <taxon>Orbiliaceae</taxon>
        <taxon>Orbilia</taxon>
    </lineage>
</organism>
<feature type="compositionally biased region" description="Basic residues" evidence="1">
    <location>
        <begin position="285"/>
        <end position="298"/>
    </location>
</feature>
<accession>A0A7C8J6L7</accession>
<evidence type="ECO:0000313" key="3">
    <source>
        <dbReference type="Proteomes" id="UP000475325"/>
    </source>
</evidence>
<name>A0A7C8J6L7_ORBOL</name>
<dbReference type="Proteomes" id="UP000475325">
    <property type="component" value="Unassembled WGS sequence"/>
</dbReference>
<protein>
    <submittedName>
        <fullName evidence="2">Uncharacterized protein</fullName>
    </submittedName>
</protein>
<dbReference type="EMBL" id="WIQW01000051">
    <property type="protein sequence ID" value="KAF3092575.1"/>
    <property type="molecule type" value="Genomic_DNA"/>
</dbReference>
<feature type="compositionally biased region" description="Acidic residues" evidence="1">
    <location>
        <begin position="247"/>
        <end position="256"/>
    </location>
</feature>
<feature type="region of interest" description="Disordered" evidence="1">
    <location>
        <begin position="245"/>
        <end position="319"/>
    </location>
</feature>
<proteinExistence type="predicted"/>
<evidence type="ECO:0000256" key="1">
    <source>
        <dbReference type="SAM" id="MobiDB-lite"/>
    </source>
</evidence>
<sequence>MCERTHLIYACGHTVIHNRISCKAQAESNDASVPNGLVEEFCSEYQEEIEIPEEKDCGFCVQAKELESLNNLKLQPLILVEEVEVEAESIKERAPCFTEIKSESRSVLRKCYSELIVPNFRDYDVKTADLKVIVYENWFKIGGGPTTSTTFRKVMRNNSLSVLFDSATNCSNPLINIKSSRTDKKVAIVSLIIGEEDLPFVAIQKLGTRTEHDVTADTGETKESFGLMADALDEVFEGAVREATENAVDETLEEEGYPALGDAGRAGNSDKWGKRSYYQGGGRGRGGRGGRGGRKGGKRGGSGGKDQPDGRGKATITNKHLEPTRLNLLEYPCFLR</sequence>
<reference evidence="2 3" key="1">
    <citation type="submission" date="2019-06" db="EMBL/GenBank/DDBJ databases">
        <authorList>
            <person name="Palmer J.M."/>
        </authorList>
    </citation>
    <scope>NUCLEOTIDE SEQUENCE [LARGE SCALE GENOMIC DNA]</scope>
    <source>
        <strain evidence="2 3">TWF102</strain>
    </source>
</reference>
<comment type="caution">
    <text evidence="2">The sequence shown here is derived from an EMBL/GenBank/DDBJ whole genome shotgun (WGS) entry which is preliminary data.</text>
</comment>
<dbReference type="AlphaFoldDB" id="A0A7C8J6L7"/>
<evidence type="ECO:0000313" key="2">
    <source>
        <dbReference type="EMBL" id="KAF3092575.1"/>
    </source>
</evidence>
<gene>
    <name evidence="2" type="ORF">TWF102_008394</name>
</gene>